<keyword evidence="6" id="KW-1185">Reference proteome</keyword>
<dbReference type="SMART" id="SM00513">
    <property type="entry name" value="SAP"/>
    <property type="match status" value="1"/>
</dbReference>
<dbReference type="GO" id="GO:0016973">
    <property type="term" value="P:poly(A)+ mRNA export from nucleus"/>
    <property type="evidence" value="ECO:0007669"/>
    <property type="project" value="TreeGrafter"/>
</dbReference>
<dbReference type="SUPFAM" id="SSF68906">
    <property type="entry name" value="SAP domain"/>
    <property type="match status" value="1"/>
</dbReference>
<evidence type="ECO:0000256" key="1">
    <source>
        <dbReference type="ARBA" id="ARBA00022553"/>
    </source>
</evidence>
<proteinExistence type="inferred from homology"/>
<evidence type="ECO:0000313" key="6">
    <source>
        <dbReference type="Proteomes" id="UP000215902"/>
    </source>
</evidence>
<feature type="compositionally biased region" description="Low complexity" evidence="3">
    <location>
        <begin position="156"/>
        <end position="166"/>
    </location>
</feature>
<dbReference type="PANTHER" id="PTHR46551:SF1">
    <property type="entry name" value="SAP DOMAIN-CONTAINING RIBONUCLEOPROTEIN"/>
    <property type="match status" value="1"/>
</dbReference>
<protein>
    <recommendedName>
        <fullName evidence="4">SAP domain-containing protein</fullName>
    </recommendedName>
</protein>
<dbReference type="PANTHER" id="PTHR46551">
    <property type="entry name" value="SAP DOMAIN-CONTAINING RIBONUCLEOPROTEIN"/>
    <property type="match status" value="1"/>
</dbReference>
<feature type="compositionally biased region" description="Low complexity" evidence="3">
    <location>
        <begin position="231"/>
        <end position="240"/>
    </location>
</feature>
<evidence type="ECO:0000259" key="4">
    <source>
        <dbReference type="PROSITE" id="PS50800"/>
    </source>
</evidence>
<evidence type="ECO:0000256" key="3">
    <source>
        <dbReference type="SAM" id="MobiDB-lite"/>
    </source>
</evidence>
<feature type="compositionally biased region" description="Low complexity" evidence="3">
    <location>
        <begin position="344"/>
        <end position="365"/>
    </location>
</feature>
<dbReference type="InterPro" id="IPR036361">
    <property type="entry name" value="SAP_dom_sf"/>
</dbReference>
<accession>A0A267FDZ8</accession>
<organism evidence="5 6">
    <name type="scientific">Macrostomum lignano</name>
    <dbReference type="NCBI Taxonomy" id="282301"/>
    <lineage>
        <taxon>Eukaryota</taxon>
        <taxon>Metazoa</taxon>
        <taxon>Spiralia</taxon>
        <taxon>Lophotrochozoa</taxon>
        <taxon>Platyhelminthes</taxon>
        <taxon>Rhabditophora</taxon>
        <taxon>Macrostomorpha</taxon>
        <taxon>Macrostomida</taxon>
        <taxon>Macrostomidae</taxon>
        <taxon>Macrostomum</taxon>
    </lineage>
</organism>
<feature type="domain" description="SAP" evidence="4">
    <location>
        <begin position="11"/>
        <end position="45"/>
    </location>
</feature>
<dbReference type="EMBL" id="NIVC01001121">
    <property type="protein sequence ID" value="PAA71995.1"/>
    <property type="molecule type" value="Genomic_DNA"/>
</dbReference>
<comment type="caution">
    <text evidence="5">The sequence shown here is derived from an EMBL/GenBank/DDBJ whole genome shotgun (WGS) entry which is preliminary data.</text>
</comment>
<dbReference type="OrthoDB" id="5837849at2759"/>
<feature type="region of interest" description="Disordered" evidence="3">
    <location>
        <begin position="63"/>
        <end position="365"/>
    </location>
</feature>
<dbReference type="AlphaFoldDB" id="A0A267FDZ8"/>
<dbReference type="PROSITE" id="PS50800">
    <property type="entry name" value="SAP"/>
    <property type="match status" value="1"/>
</dbReference>
<feature type="compositionally biased region" description="Basic and acidic residues" evidence="3">
    <location>
        <begin position="308"/>
        <end position="319"/>
    </location>
</feature>
<dbReference type="InterPro" id="IPR003034">
    <property type="entry name" value="SAP_dom"/>
</dbReference>
<sequence length="365" mass="38158">MSADVPTVEQLSSLKLKELKERCKSYCLPVTGSKKELVQRLRNHLVTRADEESLLLSEDALAENSATAASVSLATSGEERSELDEDSKISVPPSPPPPEPKVPGSQLEAAKVTNAATPTPAAPASQSELGKETKISKPAPTDPVSQSEPTKKTEKATTTPTDPSDSQSVDVAAIEIDSEASMGASKSEEAEAAAPQPLEGVLRAPMKAAGLAELTEDERRQLRAKRFGVDPAAPASSSSADTTHPEIESRKRARAQRFGDASDYASPKPAGARGSRQSDGASLAPGDVDKMRKRAERFGVVTSPALMKEPEGPTAADKDVDNEDSEEVAAKKRARAARFGGDDSGAAEAEAVPVEKPAEEGAAAT</sequence>
<dbReference type="GO" id="GO:0005634">
    <property type="term" value="C:nucleus"/>
    <property type="evidence" value="ECO:0007669"/>
    <property type="project" value="TreeGrafter"/>
</dbReference>
<name>A0A267FDZ8_9PLAT</name>
<feature type="compositionally biased region" description="Pro residues" evidence="3">
    <location>
        <begin position="92"/>
        <end position="101"/>
    </location>
</feature>
<evidence type="ECO:0000256" key="2">
    <source>
        <dbReference type="ARBA" id="ARBA00046328"/>
    </source>
</evidence>
<comment type="similarity">
    <text evidence="2">Belongs to the SAP domain-containing ribonucleoprotein family.</text>
</comment>
<dbReference type="Gene3D" id="1.10.720.30">
    <property type="entry name" value="SAP domain"/>
    <property type="match status" value="1"/>
</dbReference>
<feature type="compositionally biased region" description="Low complexity" evidence="3">
    <location>
        <begin position="63"/>
        <end position="76"/>
    </location>
</feature>
<evidence type="ECO:0000313" key="5">
    <source>
        <dbReference type="EMBL" id="PAA71995.1"/>
    </source>
</evidence>
<feature type="compositionally biased region" description="Low complexity" evidence="3">
    <location>
        <begin position="109"/>
        <end position="124"/>
    </location>
</feature>
<keyword evidence="1" id="KW-0597">Phosphoprotein</keyword>
<reference evidence="5 6" key="1">
    <citation type="submission" date="2017-06" db="EMBL/GenBank/DDBJ databases">
        <title>A platform for efficient transgenesis in Macrostomum lignano, a flatworm model organism for stem cell research.</title>
        <authorList>
            <person name="Berezikov E."/>
        </authorList>
    </citation>
    <scope>NUCLEOTIDE SEQUENCE [LARGE SCALE GENOMIC DNA]</scope>
    <source>
        <strain evidence="5">DV1</strain>
        <tissue evidence="5">Whole organism</tissue>
    </source>
</reference>
<dbReference type="STRING" id="282301.A0A267FDZ8"/>
<dbReference type="InterPro" id="IPR052240">
    <property type="entry name" value="SAP_domain_ribonucleoprotein"/>
</dbReference>
<gene>
    <name evidence="5" type="ORF">BOX15_Mlig028586g1</name>
</gene>
<dbReference type="Pfam" id="PF02037">
    <property type="entry name" value="SAP"/>
    <property type="match status" value="1"/>
</dbReference>
<dbReference type="Proteomes" id="UP000215902">
    <property type="component" value="Unassembled WGS sequence"/>
</dbReference>